<feature type="domain" description="EF-hand" evidence="7">
    <location>
        <begin position="142"/>
        <end position="177"/>
    </location>
</feature>
<evidence type="ECO:0000256" key="6">
    <source>
        <dbReference type="ARBA" id="ARBA00023288"/>
    </source>
</evidence>
<keyword evidence="6" id="KW-0449">Lipoprotein</keyword>
<evidence type="ECO:0000313" key="8">
    <source>
        <dbReference type="Proteomes" id="UP000095280"/>
    </source>
</evidence>
<dbReference type="InterPro" id="IPR002048">
    <property type="entry name" value="EF_hand_dom"/>
</dbReference>
<keyword evidence="4" id="KW-0677">Repeat</keyword>
<dbReference type="GO" id="GO:0005509">
    <property type="term" value="F:calcium ion binding"/>
    <property type="evidence" value="ECO:0007669"/>
    <property type="project" value="InterPro"/>
</dbReference>
<dbReference type="InterPro" id="IPR011992">
    <property type="entry name" value="EF-hand-dom_pair"/>
</dbReference>
<dbReference type="Pfam" id="PF13202">
    <property type="entry name" value="EF-hand_5"/>
    <property type="match status" value="2"/>
</dbReference>
<dbReference type="PROSITE" id="PS50222">
    <property type="entry name" value="EF_HAND_2"/>
    <property type="match status" value="2"/>
</dbReference>
<evidence type="ECO:0000256" key="5">
    <source>
        <dbReference type="ARBA" id="ARBA00022837"/>
    </source>
</evidence>
<proteinExistence type="inferred from homology"/>
<evidence type="ECO:0000256" key="3">
    <source>
        <dbReference type="ARBA" id="ARBA00022723"/>
    </source>
</evidence>
<dbReference type="InterPro" id="IPR018247">
    <property type="entry name" value="EF_Hand_1_Ca_BS"/>
</dbReference>
<dbReference type="SUPFAM" id="SSF47473">
    <property type="entry name" value="EF-hand"/>
    <property type="match status" value="1"/>
</dbReference>
<keyword evidence="8" id="KW-1185">Reference proteome</keyword>
<dbReference type="PANTHER" id="PTHR23055">
    <property type="entry name" value="CALCIUM BINDING PROTEINS"/>
    <property type="match status" value="1"/>
</dbReference>
<dbReference type="CDD" id="cd00051">
    <property type="entry name" value="EFh"/>
    <property type="match status" value="1"/>
</dbReference>
<name>A0A1I8FQJ9_9PLAT</name>
<evidence type="ECO:0000256" key="1">
    <source>
        <dbReference type="ARBA" id="ARBA00006049"/>
    </source>
</evidence>
<keyword evidence="5" id="KW-0106">Calcium</keyword>
<dbReference type="PANTHER" id="PTHR23055:SF178">
    <property type="entry name" value="NEUROCALCIN HOMOLOG"/>
    <property type="match status" value="1"/>
</dbReference>
<keyword evidence="2" id="KW-0519">Myristate</keyword>
<dbReference type="PRINTS" id="PR00450">
    <property type="entry name" value="RECOVERIN"/>
</dbReference>
<reference evidence="9" key="1">
    <citation type="submission" date="2016-11" db="UniProtKB">
        <authorList>
            <consortium name="WormBaseParasite"/>
        </authorList>
    </citation>
    <scope>IDENTIFICATION</scope>
</reference>
<dbReference type="Gene3D" id="1.10.238.10">
    <property type="entry name" value="EF-hand"/>
    <property type="match status" value="1"/>
</dbReference>
<feature type="domain" description="EF-hand" evidence="7">
    <location>
        <begin position="178"/>
        <end position="213"/>
    </location>
</feature>
<evidence type="ECO:0000259" key="7">
    <source>
        <dbReference type="PROSITE" id="PS50222"/>
    </source>
</evidence>
<dbReference type="PROSITE" id="PS00018">
    <property type="entry name" value="EF_HAND_1"/>
    <property type="match status" value="2"/>
</dbReference>
<dbReference type="AlphaFoldDB" id="A0A1I8FQJ9"/>
<keyword evidence="3" id="KW-0479">Metal-binding</keyword>
<comment type="similarity">
    <text evidence="1">Belongs to the recoverin family.</text>
</comment>
<dbReference type="Proteomes" id="UP000095280">
    <property type="component" value="Unplaced"/>
</dbReference>
<evidence type="ECO:0000313" key="9">
    <source>
        <dbReference type="WBParaSite" id="maker-unitig_44494-snap-gene-0.2-mRNA-1"/>
    </source>
</evidence>
<dbReference type="InterPro" id="IPR028846">
    <property type="entry name" value="Recoverin"/>
</dbReference>
<dbReference type="WBParaSite" id="maker-unitig_44494-snap-gene-0.2-mRNA-1">
    <property type="protein sequence ID" value="maker-unitig_44494-snap-gene-0.2-mRNA-1"/>
    <property type="gene ID" value="maker-unitig_44494-snap-gene-0.2"/>
</dbReference>
<protein>
    <submittedName>
        <fullName evidence="9">EF-hand domain-containing protein</fullName>
    </submittedName>
</protein>
<evidence type="ECO:0000256" key="4">
    <source>
        <dbReference type="ARBA" id="ARBA00022737"/>
    </source>
</evidence>
<organism evidence="8 9">
    <name type="scientific">Macrostomum lignano</name>
    <dbReference type="NCBI Taxonomy" id="282301"/>
    <lineage>
        <taxon>Eukaryota</taxon>
        <taxon>Metazoa</taxon>
        <taxon>Spiralia</taxon>
        <taxon>Lophotrochozoa</taxon>
        <taxon>Platyhelminthes</taxon>
        <taxon>Rhabditophora</taxon>
        <taxon>Macrostomorpha</taxon>
        <taxon>Macrostomida</taxon>
        <taxon>Macrostomidae</taxon>
        <taxon>Macrostomum</taxon>
    </lineage>
</organism>
<sequence length="261" mass="30155">RYIFVQRSSLNLKTDSETGVHTWVTLVKAAAEIQNRSSAELLGFLQPAHREPPTRSGEQWVESDVDCSCFRATFSSDEAIFSAMGHSHSRDGMKKVQGELKLSEAETGDMMKRFFQLTNNRDSLSRHQFHETIKRSLHGQPFDKKLWDSVFDMLDLNKDGSIDFYEFSISMVYSSKLPMEKKIDYLFQMMDFNGDGQVSVEEMNRAIRTASRIANNAERVWDLEEYFPTLASRDTLTKREFKDAMSTRKGQELMNCLNFHI</sequence>
<evidence type="ECO:0000256" key="2">
    <source>
        <dbReference type="ARBA" id="ARBA00022707"/>
    </source>
</evidence>
<accession>A0A1I8FQJ9</accession>
<dbReference type="SMART" id="SM00054">
    <property type="entry name" value="EFh"/>
    <property type="match status" value="2"/>
</dbReference>